<dbReference type="AlphaFoldDB" id="A0A7J0DG11"/>
<proteinExistence type="predicted"/>
<evidence type="ECO:0000313" key="2">
    <source>
        <dbReference type="EMBL" id="GFS34609.1"/>
    </source>
</evidence>
<accession>A0A7J0DG11</accession>
<evidence type="ECO:0000256" key="1">
    <source>
        <dbReference type="SAM" id="MobiDB-lite"/>
    </source>
</evidence>
<dbReference type="EMBL" id="BJWL01000214">
    <property type="protein sequence ID" value="GFS34609.1"/>
    <property type="molecule type" value="Genomic_DNA"/>
</dbReference>
<dbReference type="Proteomes" id="UP000585474">
    <property type="component" value="Unassembled WGS sequence"/>
</dbReference>
<dbReference type="OrthoDB" id="2020180at2759"/>
<keyword evidence="3" id="KW-1185">Reference proteome</keyword>
<evidence type="ECO:0000313" key="3">
    <source>
        <dbReference type="Proteomes" id="UP000585474"/>
    </source>
</evidence>
<dbReference type="PANTHER" id="PTHR31008:SF4">
    <property type="entry name" value="COP1-INTERACTING PROTEIN 7"/>
    <property type="match status" value="1"/>
</dbReference>
<dbReference type="PANTHER" id="PTHR31008">
    <property type="entry name" value="COP1-INTERACTING PROTEIN-RELATED"/>
    <property type="match status" value="1"/>
</dbReference>
<protein>
    <submittedName>
        <fullName evidence="2">COP1-interacting protein 7</fullName>
    </submittedName>
</protein>
<dbReference type="GO" id="GO:0009416">
    <property type="term" value="P:response to light stimulus"/>
    <property type="evidence" value="ECO:0007669"/>
    <property type="project" value="TreeGrafter"/>
</dbReference>
<organism evidence="2 3">
    <name type="scientific">Actinidia rufa</name>
    <dbReference type="NCBI Taxonomy" id="165716"/>
    <lineage>
        <taxon>Eukaryota</taxon>
        <taxon>Viridiplantae</taxon>
        <taxon>Streptophyta</taxon>
        <taxon>Embryophyta</taxon>
        <taxon>Tracheophyta</taxon>
        <taxon>Spermatophyta</taxon>
        <taxon>Magnoliopsida</taxon>
        <taxon>eudicotyledons</taxon>
        <taxon>Gunneridae</taxon>
        <taxon>Pentapetalae</taxon>
        <taxon>asterids</taxon>
        <taxon>Ericales</taxon>
        <taxon>Actinidiaceae</taxon>
        <taxon>Actinidia</taxon>
    </lineage>
</organism>
<dbReference type="GO" id="GO:0045893">
    <property type="term" value="P:positive regulation of DNA-templated transcription"/>
    <property type="evidence" value="ECO:0007669"/>
    <property type="project" value="TreeGrafter"/>
</dbReference>
<feature type="region of interest" description="Disordered" evidence="1">
    <location>
        <begin position="245"/>
        <end position="268"/>
    </location>
</feature>
<reference evidence="3" key="1">
    <citation type="submission" date="2019-07" db="EMBL/GenBank/DDBJ databases">
        <title>De Novo Assembly of kiwifruit Actinidia rufa.</title>
        <authorList>
            <person name="Sugita-Konishi S."/>
            <person name="Sato K."/>
            <person name="Mori E."/>
            <person name="Abe Y."/>
            <person name="Kisaki G."/>
            <person name="Hamano K."/>
            <person name="Suezawa K."/>
            <person name="Otani M."/>
            <person name="Fukuda T."/>
            <person name="Manabe T."/>
            <person name="Gomi K."/>
            <person name="Tabuchi M."/>
            <person name="Akimitsu K."/>
            <person name="Kataoka I."/>
        </authorList>
    </citation>
    <scope>NUCLEOTIDE SEQUENCE [LARGE SCALE GENOMIC DNA]</scope>
    <source>
        <strain evidence="3">cv. Fuchu</strain>
    </source>
</reference>
<gene>
    <name evidence="2" type="ORF">Acr_00g0034810</name>
</gene>
<name>A0A7J0DG11_9ERIC</name>
<comment type="caution">
    <text evidence="2">The sequence shown here is derived from an EMBL/GenBank/DDBJ whole genome shotgun (WGS) entry which is preliminary data.</text>
</comment>
<sequence length="286" mass="31560">MDPRTRLDHALFQLTPTRTRCDLIVFAGGGSEKLASGLLEPFLSHLKCAKDQIQKGGYSITLQSPLGNASWFIKATLQRFVRFVNTPEVLERFVTLEREITQIESSIQSNAQTVNAAETEGNGLPVDEYPKKSTDSISFKSKGEFNGTSDAVQEESSKVRLQHGLYIDNLISFADAFGASRLREACVNFVELCKKKNNDRLWMDELAAMQALSHTEFPYSGNSGIILAGEENEHSQGIMINVHNSDLSSKKPDGSIDASASDSTMSHGSLDVNKGAIEFIFFSDYY</sequence>
<feature type="compositionally biased region" description="Polar residues" evidence="1">
    <location>
        <begin position="258"/>
        <end position="267"/>
    </location>
</feature>
<feature type="region of interest" description="Disordered" evidence="1">
    <location>
        <begin position="114"/>
        <end position="136"/>
    </location>
</feature>